<reference evidence="3 4" key="1">
    <citation type="submission" date="2019-06" db="EMBL/GenBank/DDBJ databases">
        <title>Sequencing the genomes of 1000 actinobacteria strains.</title>
        <authorList>
            <person name="Klenk H.-P."/>
        </authorList>
    </citation>
    <scope>NUCLEOTIDE SEQUENCE [LARGE SCALE GENOMIC DNA]</scope>
    <source>
        <strain evidence="3 4">DSM 45015</strain>
    </source>
</reference>
<organism evidence="3 4">
    <name type="scientific">Haloactinospora alba</name>
    <dbReference type="NCBI Taxonomy" id="405555"/>
    <lineage>
        <taxon>Bacteria</taxon>
        <taxon>Bacillati</taxon>
        <taxon>Actinomycetota</taxon>
        <taxon>Actinomycetes</taxon>
        <taxon>Streptosporangiales</taxon>
        <taxon>Nocardiopsidaceae</taxon>
        <taxon>Haloactinospora</taxon>
    </lineage>
</organism>
<feature type="region of interest" description="Disordered" evidence="1">
    <location>
        <begin position="72"/>
        <end position="139"/>
    </location>
</feature>
<keyword evidence="4" id="KW-1185">Reference proteome</keyword>
<dbReference type="Proteomes" id="UP000317422">
    <property type="component" value="Unassembled WGS sequence"/>
</dbReference>
<feature type="compositionally biased region" description="Polar residues" evidence="1">
    <location>
        <begin position="378"/>
        <end position="387"/>
    </location>
</feature>
<feature type="compositionally biased region" description="Basic and acidic residues" evidence="1">
    <location>
        <begin position="590"/>
        <end position="603"/>
    </location>
</feature>
<dbReference type="Pfam" id="PF14424">
    <property type="entry name" value="Toxin-deaminase"/>
    <property type="match status" value="1"/>
</dbReference>
<dbReference type="Gene3D" id="2.170.16.10">
    <property type="entry name" value="Hedgehog/Intein (Hint) domain"/>
    <property type="match status" value="1"/>
</dbReference>
<feature type="compositionally biased region" description="Polar residues" evidence="1">
    <location>
        <begin position="577"/>
        <end position="588"/>
    </location>
</feature>
<evidence type="ECO:0000259" key="2">
    <source>
        <dbReference type="SMART" id="SM00306"/>
    </source>
</evidence>
<dbReference type="PROSITE" id="PS50818">
    <property type="entry name" value="INTEIN_C_TER"/>
    <property type="match status" value="1"/>
</dbReference>
<dbReference type="InterPro" id="IPR003587">
    <property type="entry name" value="Hint_dom_N"/>
</dbReference>
<dbReference type="CDD" id="cd00081">
    <property type="entry name" value="Hint"/>
    <property type="match status" value="1"/>
</dbReference>
<evidence type="ECO:0000256" key="1">
    <source>
        <dbReference type="SAM" id="MobiDB-lite"/>
    </source>
</evidence>
<feature type="compositionally biased region" description="Basic and acidic residues" evidence="1">
    <location>
        <begin position="362"/>
        <end position="372"/>
    </location>
</feature>
<dbReference type="AlphaFoldDB" id="A0A543NGI8"/>
<dbReference type="SUPFAM" id="SSF51294">
    <property type="entry name" value="Hedgehog/intein (Hint) domain"/>
    <property type="match status" value="1"/>
</dbReference>
<dbReference type="InterPro" id="IPR030934">
    <property type="entry name" value="Intein_C"/>
</dbReference>
<evidence type="ECO:0000313" key="3">
    <source>
        <dbReference type="EMBL" id="TQN30922.1"/>
    </source>
</evidence>
<dbReference type="Pfam" id="PF07591">
    <property type="entry name" value="PT-HINT"/>
    <property type="match status" value="1"/>
</dbReference>
<dbReference type="InterPro" id="IPR036844">
    <property type="entry name" value="Hint_dom_sf"/>
</dbReference>
<name>A0A543NGI8_9ACTN</name>
<feature type="region of interest" description="Disordered" evidence="1">
    <location>
        <begin position="570"/>
        <end position="608"/>
    </location>
</feature>
<protein>
    <submittedName>
        <fullName evidence="3">Putative deaminase of polymorphic toxin system</fullName>
    </submittedName>
</protein>
<sequence>MTVLLSLPAPFFLRVVPPVLRTLHDPERGAQFIEYAAVLVLVASIASLLLSSSLLTRISDLVGGAVSSITQAGTADEGQHDAPEEDGSSSSGSQASSGDGGSSSPASGTPQDDGNTPDLEDSGPFEVATTPDGNPYTLEDAARDGQVSQEEFLNTPQGVVFAHMAATPKAPDVERKPRRPPPIPDIKDMPGLWWENTKSGMGALKNRAGEDLEAGWQLATDPAGTMRESGKSIADDVQKNIIDATRGDVAKVLHGDLGEKIDGHFSASAKINKHLFWDAPYSPGGMLIDHKAREKFKNGDPVAAAQRTSYNYASLFLSGGSKGFLKIAGKGGKTPEGSGNTPDTSDPEGYQRAEGDTNNDTDTGKEDQREDNNDSDESGASCSSNSFLPATPVVLADGSRVDISEVEAGDAVWAFDPRTGEEGPRRVTDTISSAGDKQLVDVAVQDGDGGSQTLTATQEHPFWAPRAGEWVEAGELRVGTWLRTSSGTWVQVQALNHRTASDQPVHNLTVEGLHTYYVGAGNQDVLVHNENNCYSANKNGTKNVREKKNIGKGKNTAIVDYDIDGMGEGQKIGVSGKKNSPDGTSPVPNDSEREFSARSEDGGHSAPWDSEVKALEDLSQDLSSDAKGKLEIYTERPPCSSCRSVISQFEEKYPNVDLHVSWGKKNRTYKDTSKGYIDPDVEEYDNRDWYKDDIPDYLR</sequence>
<evidence type="ECO:0000313" key="4">
    <source>
        <dbReference type="Proteomes" id="UP000317422"/>
    </source>
</evidence>
<feature type="region of interest" description="Disordered" evidence="1">
    <location>
        <begin position="165"/>
        <end position="191"/>
    </location>
</feature>
<dbReference type="InterPro" id="IPR032721">
    <property type="entry name" value="Toxin-deaminase"/>
</dbReference>
<comment type="caution">
    <text evidence="3">The sequence shown here is derived from an EMBL/GenBank/DDBJ whole genome shotgun (WGS) entry which is preliminary data.</text>
</comment>
<gene>
    <name evidence="3" type="ORF">FHX37_0810</name>
</gene>
<dbReference type="SMART" id="SM00306">
    <property type="entry name" value="HintN"/>
    <property type="match status" value="1"/>
</dbReference>
<feature type="domain" description="Hint" evidence="2">
    <location>
        <begin position="384"/>
        <end position="486"/>
    </location>
</feature>
<feature type="region of interest" description="Disordered" evidence="1">
    <location>
        <begin position="328"/>
        <end position="387"/>
    </location>
</feature>
<accession>A0A543NGI8</accession>
<proteinExistence type="predicted"/>
<feature type="compositionally biased region" description="Low complexity" evidence="1">
    <location>
        <begin position="88"/>
        <end position="108"/>
    </location>
</feature>
<dbReference type="EMBL" id="VFQC01000001">
    <property type="protein sequence ID" value="TQN30922.1"/>
    <property type="molecule type" value="Genomic_DNA"/>
</dbReference>